<dbReference type="Proteomes" id="UP000504608">
    <property type="component" value="Unplaced"/>
</dbReference>
<evidence type="ECO:0000313" key="2">
    <source>
        <dbReference type="RefSeq" id="XP_022973599.1"/>
    </source>
</evidence>
<sequence>MTDLRLLTYYLGIEVDQKKDCIMLKQSAYAKNLLQQFKMIECNPTKYLMKAKLQLGKDSEGNLLNSTEYRRVIGSLRYMEKPTMMHHQTIKHILCYVKGTTSMG</sequence>
<accession>A0A6J1IF14</accession>
<protein>
    <submittedName>
        <fullName evidence="2">Uncharacterized protein LOC111472184</fullName>
    </submittedName>
</protein>
<dbReference type="KEGG" id="cmax:111472184"/>
<evidence type="ECO:0000313" key="1">
    <source>
        <dbReference type="Proteomes" id="UP000504608"/>
    </source>
</evidence>
<proteinExistence type="predicted"/>
<keyword evidence="1" id="KW-1185">Reference proteome</keyword>
<reference evidence="2" key="1">
    <citation type="submission" date="2025-08" db="UniProtKB">
        <authorList>
            <consortium name="RefSeq"/>
        </authorList>
    </citation>
    <scope>IDENTIFICATION</scope>
    <source>
        <tissue evidence="2">Young leaves</tissue>
    </source>
</reference>
<dbReference type="AlphaFoldDB" id="A0A6J1IF14"/>
<organism evidence="1 2">
    <name type="scientific">Cucurbita maxima</name>
    <name type="common">Pumpkin</name>
    <name type="synonym">Winter squash</name>
    <dbReference type="NCBI Taxonomy" id="3661"/>
    <lineage>
        <taxon>Eukaryota</taxon>
        <taxon>Viridiplantae</taxon>
        <taxon>Streptophyta</taxon>
        <taxon>Embryophyta</taxon>
        <taxon>Tracheophyta</taxon>
        <taxon>Spermatophyta</taxon>
        <taxon>Magnoliopsida</taxon>
        <taxon>eudicotyledons</taxon>
        <taxon>Gunneridae</taxon>
        <taxon>Pentapetalae</taxon>
        <taxon>rosids</taxon>
        <taxon>fabids</taxon>
        <taxon>Cucurbitales</taxon>
        <taxon>Cucurbitaceae</taxon>
        <taxon>Cucurbiteae</taxon>
        <taxon>Cucurbita</taxon>
    </lineage>
</organism>
<gene>
    <name evidence="2" type="primary">LOC111472184</name>
</gene>
<dbReference type="RefSeq" id="XP_022973599.1">
    <property type="nucleotide sequence ID" value="XM_023117831.1"/>
</dbReference>
<dbReference type="OrthoDB" id="1740642at2759"/>
<name>A0A6J1IF14_CUCMA</name>
<dbReference type="GeneID" id="111472184"/>